<name>A0A2U3R5Z0_ORITS</name>
<dbReference type="RefSeq" id="WP_064643676.1">
    <property type="nucleotide sequence ID" value="NZ_CP166955.1"/>
</dbReference>
<dbReference type="AlphaFoldDB" id="A0A2U3R5Z0"/>
<evidence type="ECO:0000313" key="2">
    <source>
        <dbReference type="Proteomes" id="UP000244960"/>
    </source>
</evidence>
<dbReference type="Proteomes" id="UP000244960">
    <property type="component" value="Chromosome I"/>
</dbReference>
<gene>
    <name evidence="1" type="ORF">UT176_01384</name>
</gene>
<accession>A0A2U3R5Z0</accession>
<dbReference type="EMBL" id="LS398547">
    <property type="protein sequence ID" value="SPR08649.1"/>
    <property type="molecule type" value="Genomic_DNA"/>
</dbReference>
<sequence>MKLKKDIANGINTIEERRKITRTSVDKVKAATNKVVTNMLTSDNANIELDKIMPEILASLGC</sequence>
<proteinExistence type="predicted"/>
<evidence type="ECO:0000313" key="1">
    <source>
        <dbReference type="EMBL" id="SPR08649.1"/>
    </source>
</evidence>
<reference evidence="2" key="1">
    <citation type="submission" date="2018-03" db="EMBL/GenBank/DDBJ databases">
        <authorList>
            <person name="Batty M. E."/>
            <person name="Batty M E."/>
        </authorList>
    </citation>
    <scope>NUCLEOTIDE SEQUENCE [LARGE SCALE GENOMIC DNA]</scope>
</reference>
<organism evidence="1 2">
    <name type="scientific">Orientia tsutsugamushi</name>
    <name type="common">Rickettsia tsutsugamushi</name>
    <dbReference type="NCBI Taxonomy" id="784"/>
    <lineage>
        <taxon>Bacteria</taxon>
        <taxon>Pseudomonadati</taxon>
        <taxon>Pseudomonadota</taxon>
        <taxon>Alphaproteobacteria</taxon>
        <taxon>Rickettsiales</taxon>
        <taxon>Rickettsiaceae</taxon>
        <taxon>Rickettsieae</taxon>
        <taxon>Orientia</taxon>
    </lineage>
</organism>
<protein>
    <submittedName>
        <fullName evidence="1">Integrase</fullName>
    </submittedName>
</protein>